<comment type="caution">
    <text evidence="3">The sequence shown here is derived from an EMBL/GenBank/DDBJ whole genome shotgun (WGS) entry which is preliminary data.</text>
</comment>
<dbReference type="PANTHER" id="PTHR23028">
    <property type="entry name" value="ACETYLTRANSFERASE"/>
    <property type="match status" value="1"/>
</dbReference>
<evidence type="ECO:0000256" key="1">
    <source>
        <dbReference type="SAM" id="Phobius"/>
    </source>
</evidence>
<dbReference type="Pfam" id="PF01757">
    <property type="entry name" value="Acyl_transf_3"/>
    <property type="match status" value="1"/>
</dbReference>
<feature type="transmembrane region" description="Helical" evidence="1">
    <location>
        <begin position="301"/>
        <end position="319"/>
    </location>
</feature>
<evidence type="ECO:0000259" key="2">
    <source>
        <dbReference type="Pfam" id="PF01757"/>
    </source>
</evidence>
<dbReference type="GO" id="GO:0016746">
    <property type="term" value="F:acyltransferase activity"/>
    <property type="evidence" value="ECO:0007669"/>
    <property type="project" value="UniProtKB-KW"/>
</dbReference>
<dbReference type="RefSeq" id="WP_249974043.1">
    <property type="nucleotide sequence ID" value="NZ_JAMFLZ010000013.1"/>
</dbReference>
<protein>
    <submittedName>
        <fullName evidence="3">Acyltransferase</fullName>
    </submittedName>
</protein>
<feature type="transmembrane region" description="Helical" evidence="1">
    <location>
        <begin position="270"/>
        <end position="289"/>
    </location>
</feature>
<name>A0ABT0QJR5_9FLAO</name>
<keyword evidence="3" id="KW-0808">Transferase</keyword>
<feature type="transmembrane region" description="Helical" evidence="1">
    <location>
        <begin position="12"/>
        <end position="34"/>
    </location>
</feature>
<organism evidence="3 4">
    <name type="scientific">Jejuia spongiicola</name>
    <dbReference type="NCBI Taxonomy" id="2942207"/>
    <lineage>
        <taxon>Bacteria</taxon>
        <taxon>Pseudomonadati</taxon>
        <taxon>Bacteroidota</taxon>
        <taxon>Flavobacteriia</taxon>
        <taxon>Flavobacteriales</taxon>
        <taxon>Flavobacteriaceae</taxon>
        <taxon>Jejuia</taxon>
    </lineage>
</organism>
<keyword evidence="1" id="KW-0812">Transmembrane</keyword>
<keyword evidence="1" id="KW-0472">Membrane</keyword>
<dbReference type="InterPro" id="IPR050879">
    <property type="entry name" value="Acyltransferase_3"/>
</dbReference>
<feature type="transmembrane region" description="Helical" evidence="1">
    <location>
        <begin position="243"/>
        <end position="264"/>
    </location>
</feature>
<accession>A0ABT0QJR5</accession>
<keyword evidence="4" id="KW-1185">Reference proteome</keyword>
<evidence type="ECO:0000313" key="3">
    <source>
        <dbReference type="EMBL" id="MCL6296723.1"/>
    </source>
</evidence>
<feature type="transmembrane region" description="Helical" evidence="1">
    <location>
        <begin position="138"/>
        <end position="159"/>
    </location>
</feature>
<dbReference type="EMBL" id="JAMFLZ010000013">
    <property type="protein sequence ID" value="MCL6296723.1"/>
    <property type="molecule type" value="Genomic_DNA"/>
</dbReference>
<keyword evidence="1" id="KW-1133">Transmembrane helix</keyword>
<feature type="transmembrane region" description="Helical" evidence="1">
    <location>
        <begin position="46"/>
        <end position="67"/>
    </location>
</feature>
<gene>
    <name evidence="3" type="ORF">M3P09_17085</name>
</gene>
<evidence type="ECO:0000313" key="4">
    <source>
        <dbReference type="Proteomes" id="UP001165381"/>
    </source>
</evidence>
<dbReference type="PANTHER" id="PTHR23028:SF53">
    <property type="entry name" value="ACYL_TRANSF_3 DOMAIN-CONTAINING PROTEIN"/>
    <property type="match status" value="1"/>
</dbReference>
<proteinExistence type="predicted"/>
<feature type="domain" description="Acyltransferase 3" evidence="2">
    <location>
        <begin position="12"/>
        <end position="355"/>
    </location>
</feature>
<feature type="transmembrane region" description="Helical" evidence="1">
    <location>
        <begin position="212"/>
        <end position="231"/>
    </location>
</feature>
<feature type="transmembrane region" description="Helical" evidence="1">
    <location>
        <begin position="87"/>
        <end position="106"/>
    </location>
</feature>
<dbReference type="Proteomes" id="UP001165381">
    <property type="component" value="Unassembled WGS sequence"/>
</dbReference>
<feature type="transmembrane region" description="Helical" evidence="1">
    <location>
        <begin position="339"/>
        <end position="358"/>
    </location>
</feature>
<reference evidence="3" key="1">
    <citation type="submission" date="2022-05" db="EMBL/GenBank/DDBJ databases">
        <authorList>
            <person name="Park J.-S."/>
        </authorList>
    </citation>
    <scope>NUCLEOTIDE SEQUENCE</scope>
    <source>
        <strain evidence="3">2012CJ34-3</strain>
    </source>
</reference>
<dbReference type="InterPro" id="IPR002656">
    <property type="entry name" value="Acyl_transf_3_dom"/>
</dbReference>
<keyword evidence="3" id="KW-0012">Acyltransferase</keyword>
<sequence length="375" mass="43420">MTNNTPTKIHFYGLDHLRVLAITLVLIFHYTYFFTHPDWWPAIAKFGWTGVDLFFVLSGFLISSHLFQEIKNRSSFSYKHFFIKRAFRILPVYFVVVAIYFLFPILRERPTLPELWRFLTFTHNIGLDASVHNAFSHAWSLCVEEHFYILLPLILLLLIHKRLLKHAYILIIGLFIAGFFLRYYLWHNQYLPNFNPDAIVPSWTKPIYFPTYNRLDGLLVGVSIAATYVYLPAFWNKITNFGNLLLVIGLGILTLCYFLCSGLADYSTSIWGFPLIAIGYGFLVTGAVSSGSILFRWKSKASTFIALLSYSIYLIHKIATHVSQTLFSNFGVDPKSGLMAIICFATCVIFAWVLYTIIEIPFMKMRNRLIYKKDN</sequence>
<feature type="transmembrane region" description="Helical" evidence="1">
    <location>
        <begin position="166"/>
        <end position="185"/>
    </location>
</feature>